<name>Q0TY28_PHANO</name>
<dbReference type="RefSeq" id="XP_001805806.1">
    <property type="nucleotide sequence ID" value="XM_001805754.1"/>
</dbReference>
<keyword evidence="1" id="KW-0732">Signal</keyword>
<dbReference type="GeneID" id="5982736"/>
<dbReference type="Proteomes" id="UP000001055">
    <property type="component" value="Unassembled WGS sequence"/>
</dbReference>
<feature type="chain" id="PRO_5004177270" description="Secreted protein" evidence="1">
    <location>
        <begin position="30"/>
        <end position="67"/>
    </location>
</feature>
<feature type="signal peptide" evidence="1">
    <location>
        <begin position="1"/>
        <end position="29"/>
    </location>
</feature>
<reference evidence="3" key="1">
    <citation type="journal article" date="2007" name="Plant Cell">
        <title>Dothideomycete-plant interactions illuminated by genome sequencing and EST analysis of the wheat pathogen Stagonospora nodorum.</title>
        <authorList>
            <person name="Hane J.K."/>
            <person name="Lowe R.G."/>
            <person name="Solomon P.S."/>
            <person name="Tan K.C."/>
            <person name="Schoch C.L."/>
            <person name="Spatafora J.W."/>
            <person name="Crous P.W."/>
            <person name="Kodira C."/>
            <person name="Birren B.W."/>
            <person name="Galagan J.E."/>
            <person name="Torriani S.F."/>
            <person name="McDonald B.A."/>
            <person name="Oliver R.P."/>
        </authorList>
    </citation>
    <scope>NUCLEOTIDE SEQUENCE [LARGE SCALE GENOMIC DNA]</scope>
    <source>
        <strain evidence="3">SN15 / ATCC MYA-4574 / FGSC 10173</strain>
    </source>
</reference>
<protein>
    <recommendedName>
        <fullName evidence="4">Secreted protein</fullName>
    </recommendedName>
</protein>
<evidence type="ECO:0008006" key="4">
    <source>
        <dbReference type="Google" id="ProtNLM"/>
    </source>
</evidence>
<proteinExistence type="predicted"/>
<dbReference type="AlphaFoldDB" id="Q0TY28"/>
<gene>
    <name evidence="2" type="ORF">SNOG_15663</name>
</gene>
<accession>Q0TY28</accession>
<evidence type="ECO:0000313" key="3">
    <source>
        <dbReference type="Proteomes" id="UP000001055"/>
    </source>
</evidence>
<dbReference type="EMBL" id="CH445363">
    <property type="protein sequence ID" value="EAT77038.1"/>
    <property type="molecule type" value="Genomic_DNA"/>
</dbReference>
<organism evidence="2 3">
    <name type="scientific">Phaeosphaeria nodorum (strain SN15 / ATCC MYA-4574 / FGSC 10173)</name>
    <name type="common">Glume blotch fungus</name>
    <name type="synonym">Parastagonospora nodorum</name>
    <dbReference type="NCBI Taxonomy" id="321614"/>
    <lineage>
        <taxon>Eukaryota</taxon>
        <taxon>Fungi</taxon>
        <taxon>Dikarya</taxon>
        <taxon>Ascomycota</taxon>
        <taxon>Pezizomycotina</taxon>
        <taxon>Dothideomycetes</taxon>
        <taxon>Pleosporomycetidae</taxon>
        <taxon>Pleosporales</taxon>
        <taxon>Pleosporineae</taxon>
        <taxon>Phaeosphaeriaceae</taxon>
        <taxon>Parastagonospora</taxon>
    </lineage>
</organism>
<evidence type="ECO:0000313" key="2">
    <source>
        <dbReference type="EMBL" id="EAT77038.1"/>
    </source>
</evidence>
<dbReference type="KEGG" id="pno:SNOG_15663"/>
<sequence>MPSTVRPHVVLTVAALFVLHVARLGESTGQNFSHQLHCTTLAEYDRKKNVFIMANPKADGTFRHSAA</sequence>
<dbReference type="InParanoid" id="Q0TY28"/>
<evidence type="ECO:0000256" key="1">
    <source>
        <dbReference type="SAM" id="SignalP"/>
    </source>
</evidence>